<dbReference type="PANTHER" id="PTHR11670">
    <property type="entry name" value="ACONITASE/IRON-RESPONSIVE ELEMENT FAMILY MEMBER"/>
    <property type="match status" value="1"/>
</dbReference>
<feature type="domain" description="Aconitase/3-isopropylmalate dehydratase large subunit alpha/beta/alpha" evidence="5">
    <location>
        <begin position="351"/>
        <end position="392"/>
    </location>
</feature>
<gene>
    <name evidence="6" type="ORF">EZV62_008878</name>
</gene>
<dbReference type="Pfam" id="PF00330">
    <property type="entry name" value="Aconitase"/>
    <property type="match status" value="2"/>
</dbReference>
<comment type="caution">
    <text evidence="6">The sequence shown here is derived from an EMBL/GenBank/DDBJ whole genome shotgun (WGS) entry which is preliminary data.</text>
</comment>
<dbReference type="InterPro" id="IPR036008">
    <property type="entry name" value="Aconitase_4Fe-4S_dom"/>
</dbReference>
<dbReference type="InterPro" id="IPR006249">
    <property type="entry name" value="Aconitase/IRP2"/>
</dbReference>
<keyword evidence="3" id="KW-0411">Iron-sulfur</keyword>
<dbReference type="SUPFAM" id="SSF53732">
    <property type="entry name" value="Aconitase iron-sulfur domain"/>
    <property type="match status" value="1"/>
</dbReference>
<dbReference type="OrthoDB" id="2224430at2759"/>
<evidence type="ECO:0000259" key="5">
    <source>
        <dbReference type="Pfam" id="PF00330"/>
    </source>
</evidence>
<dbReference type="InterPro" id="IPR036291">
    <property type="entry name" value="NAD(P)-bd_dom_sf"/>
</dbReference>
<dbReference type="Gene3D" id="3.30.499.10">
    <property type="entry name" value="Aconitase, domain 3"/>
    <property type="match status" value="2"/>
</dbReference>
<evidence type="ECO:0000256" key="2">
    <source>
        <dbReference type="ARBA" id="ARBA00023004"/>
    </source>
</evidence>
<feature type="domain" description="Aconitase/3-isopropylmalate dehydratase large subunit alpha/beta/alpha" evidence="5">
    <location>
        <begin position="293"/>
        <end position="349"/>
    </location>
</feature>
<dbReference type="Pfam" id="PF00106">
    <property type="entry name" value="adh_short"/>
    <property type="match status" value="1"/>
</dbReference>
<keyword evidence="2" id="KW-0408">Iron</keyword>
<sequence length="491" mass="53547">MAAHIIARAKKEVCVVVVCGEERSGFGLFAGCTIGRKGSDPILEGDEGLPSLELEDGCSLLAPRAKDARPTVPVEFNLWAPTCEDVSDENAQTYEKAKKCKKINYYGTKRVTEPLLLLMQLSRSARIVNMTSFYGQLKYIDNKEANGWPTTVSAYKVSKADVNAYTRIIAIVNIQVSKYWSFGQAPVLELLLGAQLAPVFVAAVEPRCRMEVAASEHAFKEILTSLPKPGGGEFGKFYSLLALNDPRIIKHPISIIPFTGFISYRLPYSIRILLESAIRNCDNFQVTKEDVEKIIDWENTSPKLVEIPFKPARVLLQDFTGVPAVVDLACMRDSMKNLGSDPRKINPLVYSHTTMIDGLGVAGWGVGGIKAEAAMLGQEMAELEARREQVKLNVARKVGGPDLKSFIQQFESASEGDRPQEASDAKTGVRTEETEAEKSDAKEKKCAVVTGANKGIGLEISRQLASNGIAVILTARDEKKGTEAVQGSSGN</sequence>
<accession>A0A5C7IEB0</accession>
<dbReference type="InterPro" id="IPR002347">
    <property type="entry name" value="SDR_fam"/>
</dbReference>
<dbReference type="AlphaFoldDB" id="A0A5C7IEB0"/>
<evidence type="ECO:0000313" key="7">
    <source>
        <dbReference type="Proteomes" id="UP000323000"/>
    </source>
</evidence>
<proteinExistence type="predicted"/>
<keyword evidence="7" id="KW-1185">Reference proteome</keyword>
<dbReference type="GO" id="GO:0051536">
    <property type="term" value="F:iron-sulfur cluster binding"/>
    <property type="evidence" value="ECO:0007669"/>
    <property type="project" value="UniProtKB-KW"/>
</dbReference>
<evidence type="ECO:0000313" key="6">
    <source>
        <dbReference type="EMBL" id="TXG67603.1"/>
    </source>
</evidence>
<evidence type="ECO:0000256" key="3">
    <source>
        <dbReference type="ARBA" id="ARBA00023014"/>
    </source>
</evidence>
<evidence type="ECO:0000256" key="1">
    <source>
        <dbReference type="ARBA" id="ARBA00022723"/>
    </source>
</evidence>
<dbReference type="InterPro" id="IPR001030">
    <property type="entry name" value="Acoase/IPM_deHydtase_lsu_aba"/>
</dbReference>
<name>A0A5C7IEB0_9ROSI</name>
<feature type="compositionally biased region" description="Basic and acidic residues" evidence="4">
    <location>
        <begin position="415"/>
        <end position="444"/>
    </location>
</feature>
<protein>
    <recommendedName>
        <fullName evidence="5">Aconitase/3-isopropylmalate dehydratase large subunit alpha/beta/alpha domain-containing protein</fullName>
    </recommendedName>
</protein>
<dbReference type="GO" id="GO:0046872">
    <property type="term" value="F:metal ion binding"/>
    <property type="evidence" value="ECO:0007669"/>
    <property type="project" value="UniProtKB-KW"/>
</dbReference>
<reference evidence="7" key="1">
    <citation type="journal article" date="2019" name="Gigascience">
        <title>De novo genome assembly of the endangered Acer yangbiense, a plant species with extremely small populations endemic to Yunnan Province, China.</title>
        <authorList>
            <person name="Yang J."/>
            <person name="Wariss H.M."/>
            <person name="Tao L."/>
            <person name="Zhang R."/>
            <person name="Yun Q."/>
            <person name="Hollingsworth P."/>
            <person name="Dao Z."/>
            <person name="Luo G."/>
            <person name="Guo H."/>
            <person name="Ma Y."/>
            <person name="Sun W."/>
        </authorList>
    </citation>
    <scope>NUCLEOTIDE SEQUENCE [LARGE SCALE GENOMIC DNA]</scope>
    <source>
        <strain evidence="7">cv. Malutang</strain>
    </source>
</reference>
<dbReference type="Proteomes" id="UP000323000">
    <property type="component" value="Chromosome 3"/>
</dbReference>
<dbReference type="EMBL" id="VAHF01000003">
    <property type="protein sequence ID" value="TXG67603.1"/>
    <property type="molecule type" value="Genomic_DNA"/>
</dbReference>
<dbReference type="SUPFAM" id="SSF51735">
    <property type="entry name" value="NAD(P)-binding Rossmann-fold domains"/>
    <property type="match status" value="2"/>
</dbReference>
<evidence type="ECO:0000256" key="4">
    <source>
        <dbReference type="SAM" id="MobiDB-lite"/>
    </source>
</evidence>
<feature type="region of interest" description="Disordered" evidence="4">
    <location>
        <begin position="410"/>
        <end position="444"/>
    </location>
</feature>
<dbReference type="Gene3D" id="3.40.50.720">
    <property type="entry name" value="NAD(P)-binding Rossmann-like Domain"/>
    <property type="match status" value="2"/>
</dbReference>
<dbReference type="InterPro" id="IPR015931">
    <property type="entry name" value="Acnase/IPM_dHydase_lsu_aba_1/3"/>
</dbReference>
<keyword evidence="1" id="KW-0479">Metal-binding</keyword>
<organism evidence="6 7">
    <name type="scientific">Acer yangbiense</name>
    <dbReference type="NCBI Taxonomy" id="1000413"/>
    <lineage>
        <taxon>Eukaryota</taxon>
        <taxon>Viridiplantae</taxon>
        <taxon>Streptophyta</taxon>
        <taxon>Embryophyta</taxon>
        <taxon>Tracheophyta</taxon>
        <taxon>Spermatophyta</taxon>
        <taxon>Magnoliopsida</taxon>
        <taxon>eudicotyledons</taxon>
        <taxon>Gunneridae</taxon>
        <taxon>Pentapetalae</taxon>
        <taxon>rosids</taxon>
        <taxon>malvids</taxon>
        <taxon>Sapindales</taxon>
        <taxon>Sapindaceae</taxon>
        <taxon>Hippocastanoideae</taxon>
        <taxon>Acereae</taxon>
        <taxon>Acer</taxon>
    </lineage>
</organism>